<dbReference type="InterPro" id="IPR013427">
    <property type="entry name" value="Haem-bd_dom_put"/>
</dbReference>
<dbReference type="InterPro" id="IPR036909">
    <property type="entry name" value="Cyt_c-like_dom_sf"/>
</dbReference>
<evidence type="ECO:0000256" key="1">
    <source>
        <dbReference type="ARBA" id="ARBA00022617"/>
    </source>
</evidence>
<evidence type="ECO:0000313" key="7">
    <source>
        <dbReference type="EMBL" id="QDT19567.1"/>
    </source>
</evidence>
<dbReference type="SUPFAM" id="SSF48371">
    <property type="entry name" value="ARM repeat"/>
    <property type="match status" value="1"/>
</dbReference>
<keyword evidence="5" id="KW-0732">Signal</keyword>
<dbReference type="PROSITE" id="PS51007">
    <property type="entry name" value="CYTC"/>
    <property type="match status" value="1"/>
</dbReference>
<dbReference type="EMBL" id="CP036266">
    <property type="protein sequence ID" value="QDT19567.1"/>
    <property type="molecule type" value="Genomic_DNA"/>
</dbReference>
<evidence type="ECO:0000256" key="3">
    <source>
        <dbReference type="ARBA" id="ARBA00023004"/>
    </source>
</evidence>
<accession>A0A517PJL7</accession>
<dbReference type="InterPro" id="IPR055557">
    <property type="entry name" value="DUF7133"/>
</dbReference>
<dbReference type="InterPro" id="IPR011042">
    <property type="entry name" value="6-blade_b-propeller_TolB-like"/>
</dbReference>
<dbReference type="SUPFAM" id="SSF46626">
    <property type="entry name" value="Cytochrome c"/>
    <property type="match status" value="1"/>
</dbReference>
<dbReference type="GO" id="GO:0046872">
    <property type="term" value="F:metal ion binding"/>
    <property type="evidence" value="ECO:0007669"/>
    <property type="project" value="UniProtKB-KW"/>
</dbReference>
<dbReference type="InterPro" id="IPR013428">
    <property type="entry name" value="Membrane-bound_put_N"/>
</dbReference>
<reference evidence="7 8" key="1">
    <citation type="submission" date="2019-02" db="EMBL/GenBank/DDBJ databases">
        <title>Deep-cultivation of Planctomycetes and their phenomic and genomic characterization uncovers novel biology.</title>
        <authorList>
            <person name="Wiegand S."/>
            <person name="Jogler M."/>
            <person name="Boedeker C."/>
            <person name="Pinto D."/>
            <person name="Vollmers J."/>
            <person name="Rivas-Marin E."/>
            <person name="Kohn T."/>
            <person name="Peeters S.H."/>
            <person name="Heuer A."/>
            <person name="Rast P."/>
            <person name="Oberbeckmann S."/>
            <person name="Bunk B."/>
            <person name="Jeske O."/>
            <person name="Meyerdierks A."/>
            <person name="Storesund J.E."/>
            <person name="Kallscheuer N."/>
            <person name="Luecker S."/>
            <person name="Lage O.M."/>
            <person name="Pohl T."/>
            <person name="Merkel B.J."/>
            <person name="Hornburger P."/>
            <person name="Mueller R.-W."/>
            <person name="Bruemmer F."/>
            <person name="Labrenz M."/>
            <person name="Spormann A.M."/>
            <person name="Op den Camp H."/>
            <person name="Overmann J."/>
            <person name="Amann R."/>
            <person name="Jetten M.S.M."/>
            <person name="Mascher T."/>
            <person name="Medema M.H."/>
            <person name="Devos D.P."/>
            <person name="Kaster A.-K."/>
            <person name="Ovreas L."/>
            <person name="Rohde M."/>
            <person name="Galperin M.Y."/>
            <person name="Jogler C."/>
        </authorList>
    </citation>
    <scope>NUCLEOTIDE SEQUENCE [LARGE SCALE GENOMIC DNA]</scope>
    <source>
        <strain evidence="7 8">HG66A1</strain>
    </source>
</reference>
<evidence type="ECO:0000256" key="4">
    <source>
        <dbReference type="PROSITE-ProRule" id="PRU00433"/>
    </source>
</evidence>
<keyword evidence="8" id="KW-1185">Reference proteome</keyword>
<dbReference type="GO" id="GO:0009055">
    <property type="term" value="F:electron transfer activity"/>
    <property type="evidence" value="ECO:0007669"/>
    <property type="project" value="InterPro"/>
</dbReference>
<proteinExistence type="predicted"/>
<dbReference type="Proteomes" id="UP000320421">
    <property type="component" value="Chromosome"/>
</dbReference>
<dbReference type="Pfam" id="PF00034">
    <property type="entry name" value="Cytochrom_C"/>
    <property type="match status" value="1"/>
</dbReference>
<evidence type="ECO:0000256" key="5">
    <source>
        <dbReference type="SAM" id="SignalP"/>
    </source>
</evidence>
<keyword evidence="2 4" id="KW-0479">Metal-binding</keyword>
<name>A0A517PJL7_9PLAN</name>
<dbReference type="InterPro" id="IPR011041">
    <property type="entry name" value="Quinoprot_gluc/sorb_DH_b-prop"/>
</dbReference>
<keyword evidence="1 4" id="KW-0349">Heme</keyword>
<dbReference type="PANTHER" id="PTHR33546">
    <property type="entry name" value="LARGE, MULTIFUNCTIONAL SECRETED PROTEIN-RELATED"/>
    <property type="match status" value="1"/>
</dbReference>
<dbReference type="InterPro" id="IPR009056">
    <property type="entry name" value="Cyt_c-like_dom"/>
</dbReference>
<sequence length="1171" mass="130928" precursor="true">MMQTFRTSWLCLLGAFSLWLPCNLIAQEQKDPFREFIRPTDPLTPQAELKSFSVPSGFEVQLVASEPEIQKPLNMAFDIRGRLWVTDSSEYPYPVKDGKTGKDTIKVLEDTNGDGRYDKVTTFAEGLNIPIGLYPYKNGVIAFSIPDISFYEDTDGDGKADRVTKLFGPMGFERDTHGMNNSFRRGFDGWLYANHGFNNQTRVSGSDGHTIEMQSGNTYRMRLNGSRIEHFTHGQVNPFGSTFDEMGNLFTADCHSKPIYQILRGGYYPSFGKPHDGLGFVKPMMEHLHGSTAIAGLAVISGDQFPAEYQGNFLSGNVMTSRLNRNTPVYHGSTIIAQEEPDFLSTSDPWFRPVDVQLGPDGAIYVADFYNKIIGHYEVPLDHPGRDRHRGRIWRIVTTGKEHLLKDYTKLSIPELIADLGSTNLTTRMLITDYLTDQFGGEVIAPLQQAVVDARQPTIVVHAMWVLFRRGALADDLLQLRLQSKDELVRIHAAKMLAEKQSWKEQQRLLAVNALQDENAFVQRAAAEGLGLHPNLNNLSPLFALKARVPADDNHLEYVVRRALMLQIREPSLLEKLDWEALNPSQRKTLSELSLAVPTEQAALYLIRYLQDEPAAADDLPAYFRHIVRYLPAEKLSALIQLARTKLAGQPDLQVEIIKAVLQGYQQKGLAFDQSLQEWGAALAAQLVESVKDQPLQWMNLPVSEKYSENPWKTQQRNSADGVKAASFFSSLPAGERTTGRLVSTDFKIPDQLEFYIAGHAGFPKQPHNRLNFVQLRRSADGIVLKRALAPRNDLAQKVNWDLKDVSGEQGFLEIIDGDTGRAYAWLAVGRFEPAVVSVPHEGLQQQVQRLSAAALLVKAFQLHDERENLAAWLSRERLDPQLKDELAQALIKLDGTEAFQPLFPLPVESVPSTDSFQNSVIRAVIQKNETQLEPLLQQAFKTYPGRLQTRLAEALCQQAGGSELLLTLAEKGIAAPRLLSSPNIRNQIEQSGSPELKQRLQKLINGLPPRGKETQQQIAKHFQSHGSYKLSLENGKAVFEKNCAVCHQLNGKGALVGPQLDGIGNRGLERLLEDVLDPNRAVDLNFRTSTVITDAGRVFTGLKRREEGAVIVFVDNQGKEFQIAKDEIEEQKQSPLSLMPANLLEILTPQQLHDLLGYLLQSTKKATAHR</sequence>
<dbReference type="Gene3D" id="1.10.760.10">
    <property type="entry name" value="Cytochrome c-like domain"/>
    <property type="match status" value="1"/>
</dbReference>
<dbReference type="AlphaFoldDB" id="A0A517PJL7"/>
<dbReference type="InterPro" id="IPR011989">
    <property type="entry name" value="ARM-like"/>
</dbReference>
<evidence type="ECO:0000256" key="2">
    <source>
        <dbReference type="ARBA" id="ARBA00022723"/>
    </source>
</evidence>
<dbReference type="SUPFAM" id="SSF50952">
    <property type="entry name" value="Soluble quinoprotein glucose dehydrogenase"/>
    <property type="match status" value="1"/>
</dbReference>
<dbReference type="Gene3D" id="1.25.10.10">
    <property type="entry name" value="Leucine-rich Repeat Variant"/>
    <property type="match status" value="1"/>
</dbReference>
<organism evidence="7 8">
    <name type="scientific">Gimesia chilikensis</name>
    <dbReference type="NCBI Taxonomy" id="2605989"/>
    <lineage>
        <taxon>Bacteria</taxon>
        <taxon>Pseudomonadati</taxon>
        <taxon>Planctomycetota</taxon>
        <taxon>Planctomycetia</taxon>
        <taxon>Planctomycetales</taxon>
        <taxon>Planctomycetaceae</taxon>
        <taxon>Gimesia</taxon>
    </lineage>
</organism>
<feature type="signal peptide" evidence="5">
    <location>
        <begin position="1"/>
        <end position="26"/>
    </location>
</feature>
<evidence type="ECO:0000259" key="6">
    <source>
        <dbReference type="PROSITE" id="PS51007"/>
    </source>
</evidence>
<protein>
    <submittedName>
        <fullName evidence="7">Cytochrome c</fullName>
    </submittedName>
</protein>
<dbReference type="PANTHER" id="PTHR33546:SF1">
    <property type="entry name" value="LARGE, MULTIFUNCTIONAL SECRETED PROTEIN"/>
    <property type="match status" value="1"/>
</dbReference>
<dbReference type="Pfam" id="PF23500">
    <property type="entry name" value="DUF7133"/>
    <property type="match status" value="1"/>
</dbReference>
<feature type="chain" id="PRO_5022035468" evidence="5">
    <location>
        <begin position="27"/>
        <end position="1171"/>
    </location>
</feature>
<dbReference type="Gene3D" id="2.120.10.30">
    <property type="entry name" value="TolB, C-terminal domain"/>
    <property type="match status" value="1"/>
</dbReference>
<dbReference type="OrthoDB" id="221643at2"/>
<evidence type="ECO:0000313" key="8">
    <source>
        <dbReference type="Proteomes" id="UP000320421"/>
    </source>
</evidence>
<keyword evidence="3 4" id="KW-0408">Iron</keyword>
<feature type="domain" description="Cytochrome c" evidence="6">
    <location>
        <begin position="1031"/>
        <end position="1164"/>
    </location>
</feature>
<gene>
    <name evidence="7" type="ORF">HG66A1_13320</name>
</gene>
<dbReference type="InterPro" id="IPR016024">
    <property type="entry name" value="ARM-type_fold"/>
</dbReference>
<dbReference type="NCBIfam" id="TIGR02604">
    <property type="entry name" value="Piru_Ver_Nterm"/>
    <property type="match status" value="1"/>
</dbReference>
<dbReference type="NCBIfam" id="TIGR02603">
    <property type="entry name" value="CxxCH_TIGR02603"/>
    <property type="match status" value="1"/>
</dbReference>
<dbReference type="RefSeq" id="WP_145181381.1">
    <property type="nucleotide sequence ID" value="NZ_CP036266.1"/>
</dbReference>
<dbReference type="GO" id="GO:0020037">
    <property type="term" value="F:heme binding"/>
    <property type="evidence" value="ECO:0007669"/>
    <property type="project" value="InterPro"/>
</dbReference>